<protein>
    <submittedName>
        <fullName evidence="2">Uncharacterized protein</fullName>
    </submittedName>
</protein>
<dbReference type="Proteomes" id="UP000027238">
    <property type="component" value="Unassembled WGS sequence"/>
</dbReference>
<feature type="chain" id="PRO_5001629407" evidence="1">
    <location>
        <begin position="18"/>
        <end position="95"/>
    </location>
</feature>
<dbReference type="eggNOG" id="ENOG502T5I8">
    <property type="taxonomic scope" value="Eukaryota"/>
</dbReference>
<feature type="signal peptide" evidence="1">
    <location>
        <begin position="1"/>
        <end position="17"/>
    </location>
</feature>
<keyword evidence="3" id="KW-1185">Reference proteome</keyword>
<evidence type="ECO:0000313" key="2">
    <source>
        <dbReference type="EMBL" id="KDN60202.1"/>
    </source>
</evidence>
<accession>A0A066WU99</accession>
<dbReference type="EMBL" id="JMSE01001541">
    <property type="protein sequence ID" value="KDN60202.1"/>
    <property type="molecule type" value="Genomic_DNA"/>
</dbReference>
<keyword evidence="1" id="KW-0732">Signal</keyword>
<evidence type="ECO:0000256" key="1">
    <source>
        <dbReference type="SAM" id="SignalP"/>
    </source>
</evidence>
<evidence type="ECO:0000313" key="3">
    <source>
        <dbReference type="Proteomes" id="UP000027238"/>
    </source>
</evidence>
<organism evidence="2 3">
    <name type="scientific">Colletotrichum sublineola</name>
    <name type="common">Sorghum anthracnose fungus</name>
    <dbReference type="NCBI Taxonomy" id="1173701"/>
    <lineage>
        <taxon>Eukaryota</taxon>
        <taxon>Fungi</taxon>
        <taxon>Dikarya</taxon>
        <taxon>Ascomycota</taxon>
        <taxon>Pezizomycotina</taxon>
        <taxon>Sordariomycetes</taxon>
        <taxon>Hypocreomycetidae</taxon>
        <taxon>Glomerellales</taxon>
        <taxon>Glomerellaceae</taxon>
        <taxon>Colletotrichum</taxon>
        <taxon>Colletotrichum graminicola species complex</taxon>
    </lineage>
</organism>
<dbReference type="HOGENOM" id="CLU_2372710_0_0_1"/>
<reference evidence="3" key="1">
    <citation type="journal article" date="2014" name="Genome Announc.">
        <title>Draft genome sequence of Colletotrichum sublineola, a destructive pathogen of cultivated sorghum.</title>
        <authorList>
            <person name="Baroncelli R."/>
            <person name="Sanz-Martin J.M."/>
            <person name="Rech G.E."/>
            <person name="Sukno S.A."/>
            <person name="Thon M.R."/>
        </authorList>
    </citation>
    <scope>NUCLEOTIDE SEQUENCE [LARGE SCALE GENOMIC DNA]</scope>
    <source>
        <strain evidence="3">TX430BB</strain>
    </source>
</reference>
<dbReference type="OrthoDB" id="4835719at2759"/>
<comment type="caution">
    <text evidence="2">The sequence shown here is derived from an EMBL/GenBank/DDBJ whole genome shotgun (WGS) entry which is preliminary data.</text>
</comment>
<name>A0A066WU99_COLSU</name>
<proteinExistence type="predicted"/>
<dbReference type="AlphaFoldDB" id="A0A066WU99"/>
<gene>
    <name evidence="2" type="ORF">CSUB01_11986</name>
</gene>
<sequence>MKLTLALAALFTTTAMAGVLKIRYEDETLEDSYGRRAVKSGIVPVKEEDIVSLGDRSVKPGIVPVKEEDIVSLGGRGVKPAVVPVKEEDIISLGG</sequence>